<evidence type="ECO:0000313" key="2">
    <source>
        <dbReference type="Proteomes" id="UP001381693"/>
    </source>
</evidence>
<protein>
    <submittedName>
        <fullName evidence="1">Uncharacterized protein</fullName>
    </submittedName>
</protein>
<feature type="non-terminal residue" evidence="1">
    <location>
        <position position="1"/>
    </location>
</feature>
<dbReference type="Proteomes" id="UP001381693">
    <property type="component" value="Unassembled WGS sequence"/>
</dbReference>
<dbReference type="EMBL" id="JAXCGZ010007198">
    <property type="protein sequence ID" value="KAK7079391.1"/>
    <property type="molecule type" value="Genomic_DNA"/>
</dbReference>
<proteinExistence type="predicted"/>
<sequence>FEGDIIEHILGVGSKRLQRKCGATRECDSGIWKRLVSALSGDDDEELRDCVDECARYLEQNREYLKERKHRAYLKWMTVNGFHFGAKDFVLPECYAEFGKNERRVLKTRFPFMDI</sequence>
<gene>
    <name evidence="1" type="ORF">SK128_011030</name>
</gene>
<comment type="caution">
    <text evidence="1">The sequence shown here is derived from an EMBL/GenBank/DDBJ whole genome shotgun (WGS) entry which is preliminary data.</text>
</comment>
<organism evidence="1 2">
    <name type="scientific">Halocaridina rubra</name>
    <name type="common">Hawaiian red shrimp</name>
    <dbReference type="NCBI Taxonomy" id="373956"/>
    <lineage>
        <taxon>Eukaryota</taxon>
        <taxon>Metazoa</taxon>
        <taxon>Ecdysozoa</taxon>
        <taxon>Arthropoda</taxon>
        <taxon>Crustacea</taxon>
        <taxon>Multicrustacea</taxon>
        <taxon>Malacostraca</taxon>
        <taxon>Eumalacostraca</taxon>
        <taxon>Eucarida</taxon>
        <taxon>Decapoda</taxon>
        <taxon>Pleocyemata</taxon>
        <taxon>Caridea</taxon>
        <taxon>Atyoidea</taxon>
        <taxon>Atyidae</taxon>
        <taxon>Halocaridina</taxon>
    </lineage>
</organism>
<reference evidence="1 2" key="1">
    <citation type="submission" date="2023-11" db="EMBL/GenBank/DDBJ databases">
        <title>Halocaridina rubra genome assembly.</title>
        <authorList>
            <person name="Smith C."/>
        </authorList>
    </citation>
    <scope>NUCLEOTIDE SEQUENCE [LARGE SCALE GENOMIC DNA]</scope>
    <source>
        <strain evidence="1">EP-1</strain>
        <tissue evidence="1">Whole</tissue>
    </source>
</reference>
<accession>A0AAN8XAX9</accession>
<evidence type="ECO:0000313" key="1">
    <source>
        <dbReference type="EMBL" id="KAK7079391.1"/>
    </source>
</evidence>
<name>A0AAN8XAX9_HALRR</name>
<keyword evidence="2" id="KW-1185">Reference proteome</keyword>
<dbReference type="AlphaFoldDB" id="A0AAN8XAX9"/>